<dbReference type="AlphaFoldDB" id="A0A3B1EA02"/>
<dbReference type="NCBIfam" id="TIGR00275">
    <property type="entry name" value="aminoacetone oxidase family FAD-binding enzyme"/>
    <property type="match status" value="1"/>
</dbReference>
<evidence type="ECO:0000259" key="1">
    <source>
        <dbReference type="Pfam" id="PF03486"/>
    </source>
</evidence>
<dbReference type="EMBL" id="UOYO01000002">
    <property type="protein sequence ID" value="VAY86218.1"/>
    <property type="molecule type" value="Genomic_DNA"/>
</dbReference>
<dbReference type="PANTHER" id="PTHR42887:SF2">
    <property type="entry name" value="OS12G0638800 PROTEIN"/>
    <property type="match status" value="1"/>
</dbReference>
<reference evidence="3" key="1">
    <citation type="submission" date="2018-10" db="EMBL/GenBank/DDBJ databases">
        <authorList>
            <person name="Aoki K."/>
        </authorList>
    </citation>
    <scope>NUCLEOTIDE SEQUENCE</scope>
</reference>
<feature type="domain" description="RsdA/BaiN/AoA(So)-like insert" evidence="2">
    <location>
        <begin position="187"/>
        <end position="269"/>
    </location>
</feature>
<evidence type="ECO:0000313" key="3">
    <source>
        <dbReference type="EMBL" id="VAY86218.1"/>
    </source>
</evidence>
<dbReference type="InterPro" id="IPR004792">
    <property type="entry name" value="BaiN-like"/>
</dbReference>
<dbReference type="InterPro" id="IPR055178">
    <property type="entry name" value="RsdA/BaiN/AoA(So)-like_dom"/>
</dbReference>
<proteinExistence type="predicted"/>
<dbReference type="Pfam" id="PF03486">
    <property type="entry name" value="HI0933_like"/>
    <property type="match status" value="1"/>
</dbReference>
<dbReference type="Pfam" id="PF22780">
    <property type="entry name" value="HI0933_like_1st"/>
    <property type="match status" value="1"/>
</dbReference>
<feature type="domain" description="RsdA/BaiN/AoA(So)-like Rossmann fold-like" evidence="1">
    <location>
        <begin position="4"/>
        <end position="345"/>
    </location>
</feature>
<dbReference type="InterPro" id="IPR057661">
    <property type="entry name" value="RsdA/BaiN/AoA(So)_Rossmann"/>
</dbReference>
<dbReference type="PANTHER" id="PTHR42887">
    <property type="entry name" value="OS12G0638800 PROTEIN"/>
    <property type="match status" value="1"/>
</dbReference>
<dbReference type="InterPro" id="IPR036188">
    <property type="entry name" value="FAD/NAD-bd_sf"/>
</dbReference>
<name>A0A3B1EA02_9ZZZZ</name>
<organism evidence="3">
    <name type="scientific">hydrothermal vent metagenome</name>
    <dbReference type="NCBI Taxonomy" id="652676"/>
    <lineage>
        <taxon>unclassified sequences</taxon>
        <taxon>metagenomes</taxon>
        <taxon>ecological metagenomes</taxon>
    </lineage>
</organism>
<dbReference type="Gene3D" id="3.50.50.60">
    <property type="entry name" value="FAD/NAD(P)-binding domain"/>
    <property type="match status" value="2"/>
</dbReference>
<dbReference type="SUPFAM" id="SSF160996">
    <property type="entry name" value="HI0933 insert domain-like"/>
    <property type="match status" value="1"/>
</dbReference>
<accession>A0A3B1EA02</accession>
<evidence type="ECO:0000259" key="2">
    <source>
        <dbReference type="Pfam" id="PF22780"/>
    </source>
</evidence>
<sequence>MIYDVAILGAGASGLMVASCLNDKDKKVCIIDNMSQIGEKIKISGGKKCNITNQYLSSKKYLGDEEFINKVFERFDNYDLFKFIEEHGINPILSEKIVKGAYFCHNSKDVIIMFQKYISKIKLFLNTMVEDIQLKDDNFIIIANNKTIESKKLIIASGGLSYPVLGATGIGFEVAKFFGHNVIAPNPALVGFTVQKEQFWFKELSGLRIENVSIKVGDKICNGNMLFTHKGCSGPVILSTSLYWNKGQISIDFSPTKGNYLPKRFRQAIKNLNIDIHNYKMSPAGNFGYTKAEVTKGGVDTSQIDVNTMQSILQKNLYFAGEVMNVTGELGGYNLQWAFSSAKIVSSAIFR</sequence>
<protein>
    <submittedName>
        <fullName evidence="3">NAD(FAD)-utilizing dehydrogenases</fullName>
    </submittedName>
</protein>
<gene>
    <name evidence="3" type="ORF">MNB_ARC-1_877</name>
</gene>
<dbReference type="SUPFAM" id="SSF51905">
    <property type="entry name" value="FAD/NAD(P)-binding domain"/>
    <property type="match status" value="1"/>
</dbReference>